<dbReference type="PANTHER" id="PTHR37984:SF5">
    <property type="entry name" value="PROTEIN NYNRIN-LIKE"/>
    <property type="match status" value="1"/>
</dbReference>
<dbReference type="GO" id="GO:0016787">
    <property type="term" value="F:hydrolase activity"/>
    <property type="evidence" value="ECO:0007669"/>
    <property type="project" value="UniProtKB-KW"/>
</dbReference>
<evidence type="ECO:0000256" key="3">
    <source>
        <dbReference type="ARBA" id="ARBA00022695"/>
    </source>
</evidence>
<evidence type="ECO:0000256" key="4">
    <source>
        <dbReference type="ARBA" id="ARBA00022722"/>
    </source>
</evidence>
<keyword evidence="7" id="KW-0694">RNA-binding</keyword>
<dbReference type="Pfam" id="PF17921">
    <property type="entry name" value="Integrase_H2C2"/>
    <property type="match status" value="1"/>
</dbReference>
<organism evidence="11 12">
    <name type="scientific">Clonostachys rhizophaga</name>
    <dbReference type="NCBI Taxonomy" id="160324"/>
    <lineage>
        <taxon>Eukaryota</taxon>
        <taxon>Fungi</taxon>
        <taxon>Dikarya</taxon>
        <taxon>Ascomycota</taxon>
        <taxon>Pezizomycotina</taxon>
        <taxon>Sordariomycetes</taxon>
        <taxon>Hypocreomycetidae</taxon>
        <taxon>Hypocreales</taxon>
        <taxon>Bionectriaceae</taxon>
        <taxon>Clonostachys</taxon>
    </lineage>
</organism>
<keyword evidence="3" id="KW-0548">Nucleotidyltransferase</keyword>
<evidence type="ECO:0000256" key="6">
    <source>
        <dbReference type="ARBA" id="ARBA00022801"/>
    </source>
</evidence>
<dbReference type="GO" id="GO:0004519">
    <property type="term" value="F:endonuclease activity"/>
    <property type="evidence" value="ECO:0007669"/>
    <property type="project" value="UniProtKB-KW"/>
</dbReference>
<dbReference type="Gene3D" id="3.30.70.270">
    <property type="match status" value="1"/>
</dbReference>
<dbReference type="SUPFAM" id="SSF56672">
    <property type="entry name" value="DNA/RNA polymerases"/>
    <property type="match status" value="1"/>
</dbReference>
<keyword evidence="2" id="KW-0808">Transferase</keyword>
<accession>A0A9N9UWZ4</accession>
<protein>
    <recommendedName>
        <fullName evidence="10">Integrase catalytic domain-containing protein</fullName>
    </recommendedName>
</protein>
<dbReference type="InterPro" id="IPR041373">
    <property type="entry name" value="RT_RNaseH"/>
</dbReference>
<evidence type="ECO:0000313" key="11">
    <source>
        <dbReference type="EMBL" id="CAH0014489.1"/>
    </source>
</evidence>
<dbReference type="InterPro" id="IPR043502">
    <property type="entry name" value="DNA/RNA_pol_sf"/>
</dbReference>
<dbReference type="InterPro" id="IPR043128">
    <property type="entry name" value="Rev_trsase/Diguanyl_cyclase"/>
</dbReference>
<dbReference type="GO" id="GO:0003723">
    <property type="term" value="F:RNA binding"/>
    <property type="evidence" value="ECO:0007669"/>
    <property type="project" value="UniProtKB-KW"/>
</dbReference>
<dbReference type="AlphaFoldDB" id="A0A9N9UWZ4"/>
<reference evidence="11" key="1">
    <citation type="submission" date="2021-10" db="EMBL/GenBank/DDBJ databases">
        <authorList>
            <person name="Piombo E."/>
        </authorList>
    </citation>
    <scope>NUCLEOTIDE SEQUENCE</scope>
</reference>
<dbReference type="SUPFAM" id="SSF53098">
    <property type="entry name" value="Ribonuclease H-like"/>
    <property type="match status" value="1"/>
</dbReference>
<dbReference type="Gene3D" id="1.10.340.70">
    <property type="match status" value="1"/>
</dbReference>
<evidence type="ECO:0000256" key="7">
    <source>
        <dbReference type="ARBA" id="ARBA00022884"/>
    </source>
</evidence>
<dbReference type="OrthoDB" id="5153223at2759"/>
<dbReference type="InterPro" id="IPR050951">
    <property type="entry name" value="Retrovirus_Pol_polyprotein"/>
</dbReference>
<dbReference type="PANTHER" id="PTHR37984">
    <property type="entry name" value="PROTEIN CBG26694"/>
    <property type="match status" value="1"/>
</dbReference>
<dbReference type="Gene3D" id="3.30.420.10">
    <property type="entry name" value="Ribonuclease H-like superfamily/Ribonuclease H"/>
    <property type="match status" value="1"/>
</dbReference>
<keyword evidence="5" id="KW-0255">Endonuclease</keyword>
<keyword evidence="8" id="KW-0695">RNA-directed DNA polymerase</keyword>
<evidence type="ECO:0000259" key="10">
    <source>
        <dbReference type="PROSITE" id="PS50994"/>
    </source>
</evidence>
<dbReference type="EMBL" id="CABFNQ020000432">
    <property type="protein sequence ID" value="CAH0014489.1"/>
    <property type="molecule type" value="Genomic_DNA"/>
</dbReference>
<keyword evidence="9" id="KW-0496">Mitochondrion</keyword>
<dbReference type="InterPro" id="IPR012337">
    <property type="entry name" value="RNaseH-like_sf"/>
</dbReference>
<feature type="domain" description="Integrase catalytic" evidence="10">
    <location>
        <begin position="609"/>
        <end position="767"/>
    </location>
</feature>
<sequence length="878" mass="100349">MLAGNVAEEVDDDLYDRLDGLGRGDMPSLTSDTWPGPVVTEEPSFPFPTARRILRRPVDWTTSWEAVKTWFDDCGAIIGPLVPPDMIPEIVRTLWTYRDLSAASVVDVPPTDIYSHIPRLKEDQWSFISEHLLPRLLWSLLKLSFKKVAIGVKSVLAVGWVHETGGVMKIKTERSQKLRNWPTPRTQTDVRSFLGALGPCRRWIPNCAEIARPLNRLTGDVEWQWTAPEAASLALLKKIAADAMDMFGYAFDLPVDMYTDASGYGAGCAVLQTRDNHAWPILYDSFLFNKTQRNYGTYKRELLAIVEFCRKHTHLFTLRGMSTIWTDHKPLTWFLSASNHEGIYARWVTELRLLNVQIKYIEGKRNAAADGLSRTIFPGDMCSDAVEDLQTCGHMEGGEWIWKDGLDGYKNLLELLARQPDATLPPQMTKALGCHVDSFMPSWDQICWSDKTSLGDDWTRLVGGDPIWVRINASTMSDRHEEMADFAASSWYSDVTKYLLSGEMMDQYDRHELRRIRAKAQSYRIKDERLWKNIRGKWLRCLLDDEIAQALYDAHDEMGHFHPEITRRHLVRTVWWPGMTTDVVDYYNGCLVCARHASAKTKAPDQPLRVDAPFQLLGCDHIGPFPVTLRHHKYILVIVDYFSRYTWLIPCKSVSADDSVAALEQWFCWVPELPMVIYLDPESGFRSAKFVNAARRRHVEVVHSPSTSHKSTGMAEVTVKISQQILGKIAGGLLAWDDNLAAVMSSINKRHIRSLGFSPSEILYGLGPRSGLDLKYASLSTIDRRSYIRLGRHRMDRDSFQAELVLRHLSQLHDIQQNIKNQRYDTAAVRQAAHDARQSRPLDVDDLVMLLQEGKPPKLRPRWRGPFRISRRTSRALY</sequence>
<dbReference type="GO" id="GO:0003964">
    <property type="term" value="F:RNA-directed DNA polymerase activity"/>
    <property type="evidence" value="ECO:0007669"/>
    <property type="project" value="UniProtKB-KW"/>
</dbReference>
<dbReference type="CDD" id="cd09274">
    <property type="entry name" value="RNase_HI_RT_Ty3"/>
    <property type="match status" value="1"/>
</dbReference>
<dbReference type="Proteomes" id="UP000696573">
    <property type="component" value="Unassembled WGS sequence"/>
</dbReference>
<evidence type="ECO:0000256" key="2">
    <source>
        <dbReference type="ARBA" id="ARBA00022679"/>
    </source>
</evidence>
<keyword evidence="6" id="KW-0378">Hydrolase</keyword>
<keyword evidence="12" id="KW-1185">Reference proteome</keyword>
<dbReference type="GO" id="GO:0015074">
    <property type="term" value="P:DNA integration"/>
    <property type="evidence" value="ECO:0007669"/>
    <property type="project" value="InterPro"/>
</dbReference>
<evidence type="ECO:0000256" key="9">
    <source>
        <dbReference type="ARBA" id="ARBA00023128"/>
    </source>
</evidence>
<proteinExistence type="predicted"/>
<comment type="subcellular location">
    <subcellularLocation>
        <location evidence="1">Mitochondrion</location>
    </subcellularLocation>
</comment>
<evidence type="ECO:0000256" key="1">
    <source>
        <dbReference type="ARBA" id="ARBA00004173"/>
    </source>
</evidence>
<keyword evidence="4" id="KW-0540">Nuclease</keyword>
<dbReference type="GO" id="GO:0005634">
    <property type="term" value="C:nucleus"/>
    <property type="evidence" value="ECO:0007669"/>
    <property type="project" value="UniProtKB-ARBA"/>
</dbReference>
<gene>
    <name evidence="11" type="ORF">CRHIZ90672A_00017165</name>
</gene>
<dbReference type="InterPro" id="IPR041588">
    <property type="entry name" value="Integrase_H2C2"/>
</dbReference>
<evidence type="ECO:0000256" key="5">
    <source>
        <dbReference type="ARBA" id="ARBA00022759"/>
    </source>
</evidence>
<comment type="caution">
    <text evidence="11">The sequence shown here is derived from an EMBL/GenBank/DDBJ whole genome shotgun (WGS) entry which is preliminary data.</text>
</comment>
<name>A0A9N9UWZ4_9HYPO</name>
<evidence type="ECO:0000256" key="8">
    <source>
        <dbReference type="ARBA" id="ARBA00022918"/>
    </source>
</evidence>
<dbReference type="PROSITE" id="PS50994">
    <property type="entry name" value="INTEGRASE"/>
    <property type="match status" value="1"/>
</dbReference>
<dbReference type="InterPro" id="IPR036397">
    <property type="entry name" value="RNaseH_sf"/>
</dbReference>
<evidence type="ECO:0000313" key="12">
    <source>
        <dbReference type="Proteomes" id="UP000696573"/>
    </source>
</evidence>
<dbReference type="InterPro" id="IPR001584">
    <property type="entry name" value="Integrase_cat-core"/>
</dbReference>
<dbReference type="GO" id="GO:0005739">
    <property type="term" value="C:mitochondrion"/>
    <property type="evidence" value="ECO:0007669"/>
    <property type="project" value="UniProtKB-SubCell"/>
</dbReference>
<dbReference type="Pfam" id="PF17917">
    <property type="entry name" value="RT_RNaseH"/>
    <property type="match status" value="1"/>
</dbReference>